<evidence type="ECO:0000313" key="3">
    <source>
        <dbReference type="Proteomes" id="UP001457282"/>
    </source>
</evidence>
<organism evidence="2 3">
    <name type="scientific">Rubus argutus</name>
    <name type="common">Southern blackberry</name>
    <dbReference type="NCBI Taxonomy" id="59490"/>
    <lineage>
        <taxon>Eukaryota</taxon>
        <taxon>Viridiplantae</taxon>
        <taxon>Streptophyta</taxon>
        <taxon>Embryophyta</taxon>
        <taxon>Tracheophyta</taxon>
        <taxon>Spermatophyta</taxon>
        <taxon>Magnoliopsida</taxon>
        <taxon>eudicotyledons</taxon>
        <taxon>Gunneridae</taxon>
        <taxon>Pentapetalae</taxon>
        <taxon>rosids</taxon>
        <taxon>fabids</taxon>
        <taxon>Rosales</taxon>
        <taxon>Rosaceae</taxon>
        <taxon>Rosoideae</taxon>
        <taxon>Rosoideae incertae sedis</taxon>
        <taxon>Rubus</taxon>
    </lineage>
</organism>
<reference evidence="2 3" key="1">
    <citation type="journal article" date="2023" name="G3 (Bethesda)">
        <title>A chromosome-length genome assembly and annotation of blackberry (Rubus argutus, cv. 'Hillquist').</title>
        <authorList>
            <person name="Bruna T."/>
            <person name="Aryal R."/>
            <person name="Dudchenko O."/>
            <person name="Sargent D.J."/>
            <person name="Mead D."/>
            <person name="Buti M."/>
            <person name="Cavallini A."/>
            <person name="Hytonen T."/>
            <person name="Andres J."/>
            <person name="Pham M."/>
            <person name="Weisz D."/>
            <person name="Mascagni F."/>
            <person name="Usai G."/>
            <person name="Natali L."/>
            <person name="Bassil N."/>
            <person name="Fernandez G.E."/>
            <person name="Lomsadze A."/>
            <person name="Armour M."/>
            <person name="Olukolu B."/>
            <person name="Poorten T."/>
            <person name="Britton C."/>
            <person name="Davik J."/>
            <person name="Ashrafi H."/>
            <person name="Aiden E.L."/>
            <person name="Borodovsky M."/>
            <person name="Worthington M."/>
        </authorList>
    </citation>
    <scope>NUCLEOTIDE SEQUENCE [LARGE SCALE GENOMIC DNA]</scope>
    <source>
        <strain evidence="2">PI 553951</strain>
    </source>
</reference>
<dbReference type="EMBL" id="JBEDUW010000006">
    <property type="protein sequence ID" value="KAK9921206.1"/>
    <property type="molecule type" value="Genomic_DNA"/>
</dbReference>
<evidence type="ECO:0000313" key="2">
    <source>
        <dbReference type="EMBL" id="KAK9921206.1"/>
    </source>
</evidence>
<name>A0AAW1WBC7_RUBAR</name>
<keyword evidence="1" id="KW-1133">Transmembrane helix</keyword>
<feature type="transmembrane region" description="Helical" evidence="1">
    <location>
        <begin position="494"/>
        <end position="521"/>
    </location>
</feature>
<dbReference type="Proteomes" id="UP001457282">
    <property type="component" value="Unassembled WGS sequence"/>
</dbReference>
<keyword evidence="3" id="KW-1185">Reference proteome</keyword>
<dbReference type="PANTHER" id="PTHR31170:SF25">
    <property type="entry name" value="BNAA09G04570D PROTEIN"/>
    <property type="match status" value="1"/>
</dbReference>
<keyword evidence="1" id="KW-0472">Membrane</keyword>
<accession>A0AAW1WBC7</accession>
<protein>
    <submittedName>
        <fullName evidence="2">Uncharacterized protein</fullName>
    </submittedName>
</protein>
<dbReference type="AlphaFoldDB" id="A0AAW1WBC7"/>
<proteinExistence type="predicted"/>
<dbReference type="PANTHER" id="PTHR31170">
    <property type="entry name" value="BNAC04G53230D PROTEIN"/>
    <property type="match status" value="1"/>
</dbReference>
<comment type="caution">
    <text evidence="2">The sequence shown here is derived from an EMBL/GenBank/DDBJ whole genome shotgun (WGS) entry which is preliminary data.</text>
</comment>
<dbReference type="InterPro" id="IPR004158">
    <property type="entry name" value="DUF247_pln"/>
</dbReference>
<dbReference type="Pfam" id="PF03140">
    <property type="entry name" value="DUF247"/>
    <property type="match status" value="1"/>
</dbReference>
<keyword evidence="1" id="KW-0812">Transmembrane</keyword>
<evidence type="ECO:0000256" key="1">
    <source>
        <dbReference type="SAM" id="Phobius"/>
    </source>
</evidence>
<sequence>MEDGITGGVVEPNRMVREEQVVIDIEESVGAMRRRLQEQRDRRNQRISTGVENSNSLICIYKVPQSLIEISPKAIEPEMVSIGPYHRGKDQLLKFESYKWWSLERLLSRTQREGTGLDLRHLFEAAKQLEDKTRRCYDESISMSSQEFIEMMVLDGCFIIELFRHMATGNMTSDPILAMPWSIPTITRDLLKLENQLPFFVLERLFSLSSDPHNEGEFLELLALDFFNLSFPRPTEEVLIHRSSEFQDVKHLLDLFHSSSSTPLERREPVTTIFRFFMTEERRPFKIMNYFKRFLLLFWGVMFMGFIFFLALFLLTLWSIYSFHKRSSHPCTPELEYRPSSESIQCTTKLRPSGIKFMPLRADSFLVIKFKDGVLQIPAITINDLTITVYVNCIALEQCNYNHQNARSYFTTYIAFMSCLINSSKDVAFLSADGIITSSFSHNDHEVAALFNKLGEKVYFHKKDCYLSQQFRDIEAYYNSPWASLLRTYFSRPWSFISFFSAFLLLVLSVGQTVLSILTYVQHKN</sequence>
<feature type="transmembrane region" description="Helical" evidence="1">
    <location>
        <begin position="294"/>
        <end position="321"/>
    </location>
</feature>
<gene>
    <name evidence="2" type="ORF">M0R45_029726</name>
</gene>